<dbReference type="OrthoDB" id="9779128at2"/>
<keyword evidence="3" id="KW-0732">Signal</keyword>
<evidence type="ECO:0000313" key="6">
    <source>
        <dbReference type="EMBL" id="TCK75753.1"/>
    </source>
</evidence>
<feature type="chain" id="PRO_5021056603" description="Probable endolytic peptidoglycan transglycosylase RlpA" evidence="3">
    <location>
        <begin position="21"/>
        <end position="167"/>
    </location>
</feature>
<proteinExistence type="inferred from homology"/>
<dbReference type="PANTHER" id="PTHR34183">
    <property type="entry name" value="ENDOLYTIC PEPTIDOGLYCAN TRANSGLYCOSYLASE RLPA"/>
    <property type="match status" value="1"/>
</dbReference>
<comment type="function">
    <text evidence="3">Lytic transglycosylase with a strong preference for naked glycan strands that lack stem peptides.</text>
</comment>
<comment type="similarity">
    <text evidence="3 4">Belongs to the RlpA family.</text>
</comment>
<keyword evidence="7" id="KW-1185">Reference proteome</keyword>
<dbReference type="InterPro" id="IPR009009">
    <property type="entry name" value="RlpA-like_DPBB"/>
</dbReference>
<name>A0A4R1LFX4_9BACT</name>
<evidence type="ECO:0000259" key="5">
    <source>
        <dbReference type="Pfam" id="PF03330"/>
    </source>
</evidence>
<gene>
    <name evidence="3" type="primary">rlpA</name>
    <name evidence="6" type="ORF">C7378_0744</name>
</gene>
<dbReference type="HAMAP" id="MF_02071">
    <property type="entry name" value="RlpA"/>
    <property type="match status" value="1"/>
</dbReference>
<feature type="domain" description="RlpA-like protein double-psi beta-barrel" evidence="5">
    <location>
        <begin position="55"/>
        <end position="143"/>
    </location>
</feature>
<evidence type="ECO:0000256" key="3">
    <source>
        <dbReference type="HAMAP-Rule" id="MF_02071"/>
    </source>
</evidence>
<evidence type="ECO:0000256" key="2">
    <source>
        <dbReference type="ARBA" id="ARBA00023316"/>
    </source>
</evidence>
<keyword evidence="2 3" id="KW-0961">Cell wall biogenesis/degradation</keyword>
<dbReference type="InterPro" id="IPR036908">
    <property type="entry name" value="RlpA-like_sf"/>
</dbReference>
<comment type="caution">
    <text evidence="6">The sequence shown here is derived from an EMBL/GenBank/DDBJ whole genome shotgun (WGS) entry which is preliminary data.</text>
</comment>
<sequence length="167" mass="18492" precursor="true">MSYRHRIKRFSTYASLMAAAAVLFTANETSRLVLKPAAQNTQTAAAQQPTHHWYQVGRASWYGKFFQGQPTASGESYDFHQLTCAHRTLPLGSLVRVTNLRNHKSVVVRVNDRGPVPETRVVDLSFAAAHFLGFTGRGTAKVKLELLQSGPEVAHLQYPQTSPQTGQ</sequence>
<dbReference type="InterPro" id="IPR012997">
    <property type="entry name" value="RplA"/>
</dbReference>
<organism evidence="6 7">
    <name type="scientific">Acidipila rosea</name>
    <dbReference type="NCBI Taxonomy" id="768535"/>
    <lineage>
        <taxon>Bacteria</taxon>
        <taxon>Pseudomonadati</taxon>
        <taxon>Acidobacteriota</taxon>
        <taxon>Terriglobia</taxon>
        <taxon>Terriglobales</taxon>
        <taxon>Acidobacteriaceae</taxon>
        <taxon>Acidipila</taxon>
    </lineage>
</organism>
<keyword evidence="6" id="KW-0449">Lipoprotein</keyword>
<evidence type="ECO:0000256" key="4">
    <source>
        <dbReference type="RuleBase" id="RU003495"/>
    </source>
</evidence>
<evidence type="ECO:0000256" key="1">
    <source>
        <dbReference type="ARBA" id="ARBA00023239"/>
    </source>
</evidence>
<dbReference type="GO" id="GO:0008932">
    <property type="term" value="F:lytic endotransglycosylase activity"/>
    <property type="evidence" value="ECO:0007669"/>
    <property type="project" value="UniProtKB-UniRule"/>
</dbReference>
<dbReference type="GO" id="GO:0000270">
    <property type="term" value="P:peptidoglycan metabolic process"/>
    <property type="evidence" value="ECO:0007669"/>
    <property type="project" value="UniProtKB-UniRule"/>
</dbReference>
<dbReference type="GO" id="GO:0071555">
    <property type="term" value="P:cell wall organization"/>
    <property type="evidence" value="ECO:0007669"/>
    <property type="project" value="UniProtKB-KW"/>
</dbReference>
<dbReference type="InterPro" id="IPR034718">
    <property type="entry name" value="RlpA"/>
</dbReference>
<feature type="signal peptide" evidence="3">
    <location>
        <begin position="1"/>
        <end position="20"/>
    </location>
</feature>
<dbReference type="Gene3D" id="2.40.40.10">
    <property type="entry name" value="RlpA-like domain"/>
    <property type="match status" value="1"/>
</dbReference>
<dbReference type="PANTHER" id="PTHR34183:SF1">
    <property type="entry name" value="ENDOLYTIC PEPTIDOGLYCAN TRANSGLYCOSYLASE RLPA"/>
    <property type="match status" value="1"/>
</dbReference>
<protein>
    <recommendedName>
        <fullName evidence="3">Probable endolytic peptidoglycan transglycosylase RlpA</fullName>
        <ecNumber evidence="3">4.2.2.-</ecNumber>
    </recommendedName>
</protein>
<dbReference type="EC" id="4.2.2.-" evidence="3"/>
<dbReference type="AlphaFoldDB" id="A0A4R1LFX4"/>
<dbReference type="Pfam" id="PF03330">
    <property type="entry name" value="DPBB_1"/>
    <property type="match status" value="1"/>
</dbReference>
<dbReference type="CDD" id="cd22268">
    <property type="entry name" value="DPBB_RlpA-like"/>
    <property type="match status" value="1"/>
</dbReference>
<accession>A0A4R1LFX4</accession>
<dbReference type="SUPFAM" id="SSF50685">
    <property type="entry name" value="Barwin-like endoglucanases"/>
    <property type="match status" value="1"/>
</dbReference>
<evidence type="ECO:0000313" key="7">
    <source>
        <dbReference type="Proteomes" id="UP000295210"/>
    </source>
</evidence>
<dbReference type="RefSeq" id="WP_131991817.1">
    <property type="nucleotide sequence ID" value="NZ_SMGK01000001.1"/>
</dbReference>
<reference evidence="6 7" key="1">
    <citation type="submission" date="2019-03" db="EMBL/GenBank/DDBJ databases">
        <title>Genomic Encyclopedia of Type Strains, Phase IV (KMG-IV): sequencing the most valuable type-strain genomes for metagenomic binning, comparative biology and taxonomic classification.</title>
        <authorList>
            <person name="Goeker M."/>
        </authorList>
    </citation>
    <scope>NUCLEOTIDE SEQUENCE [LARGE SCALE GENOMIC DNA]</scope>
    <source>
        <strain evidence="6 7">DSM 103428</strain>
    </source>
</reference>
<dbReference type="Proteomes" id="UP000295210">
    <property type="component" value="Unassembled WGS sequence"/>
</dbReference>
<keyword evidence="1 3" id="KW-0456">Lyase</keyword>
<dbReference type="NCBIfam" id="TIGR00413">
    <property type="entry name" value="rlpA"/>
    <property type="match status" value="1"/>
</dbReference>
<dbReference type="EMBL" id="SMGK01000001">
    <property type="protein sequence ID" value="TCK75753.1"/>
    <property type="molecule type" value="Genomic_DNA"/>
</dbReference>